<organism evidence="3 4">
    <name type="scientific">Cymbomonas tetramitiformis</name>
    <dbReference type="NCBI Taxonomy" id="36881"/>
    <lineage>
        <taxon>Eukaryota</taxon>
        <taxon>Viridiplantae</taxon>
        <taxon>Chlorophyta</taxon>
        <taxon>Pyramimonadophyceae</taxon>
        <taxon>Pyramimonadales</taxon>
        <taxon>Pyramimonadaceae</taxon>
        <taxon>Cymbomonas</taxon>
    </lineage>
</organism>
<keyword evidence="2" id="KW-1133">Transmembrane helix</keyword>
<name>A0AAE0BV06_9CHLO</name>
<comment type="caution">
    <text evidence="3">The sequence shown here is derived from an EMBL/GenBank/DDBJ whole genome shotgun (WGS) entry which is preliminary data.</text>
</comment>
<feature type="transmembrane region" description="Helical" evidence="2">
    <location>
        <begin position="196"/>
        <end position="217"/>
    </location>
</feature>
<accession>A0AAE0BV06</accession>
<dbReference type="Proteomes" id="UP001190700">
    <property type="component" value="Unassembled WGS sequence"/>
</dbReference>
<evidence type="ECO:0000256" key="1">
    <source>
        <dbReference type="SAM" id="MobiDB-lite"/>
    </source>
</evidence>
<sequence length="508" mass="54574">MAFSAGTVTSEVDIQEISAGSVVVDSVTYFAPTATSTADVFNATLATSPESIFSEFEDSYGDITVTNITIAIAVAEILDVSTDSVSITNMAGTTPADADVAYESLEVTFDVAVGNLEAEEQAEVLSEALKDGSLDTLLNESASFPLAPTVQVIHVPQWPEVEIWHHVPPPPPPPLPMGPPDSPSPPRWWRISTMEIVALLVGVFGVAVPLLIGYVMWKLGGKHFGCGQEDKAVCMDLELSTALFTPPPPETTRKSFFHSIATAGRTSRVSTGRLLAGGQRSSGHLESADLQVRDNAGVCQASPNAGGLESGRGDPDVRSLENRLESQVAASSLESRWGDMPSSVAKLVTANPIANLEQPVKAGTSLPLTKMKPKPPLSSHEARALRVVRDNPLLTMYKGLDEQKKLELLHDVYAAPCNEWSADDFKDADVSNPFFEENSPCKEASDVHRSNPVFGEEYSSWTGSDGVDFWSGRFPEEDDSAFDMSNPLSGDETVVDHLGESEHLERMS</sequence>
<keyword evidence="2" id="KW-0812">Transmembrane</keyword>
<evidence type="ECO:0000313" key="3">
    <source>
        <dbReference type="EMBL" id="KAK3243257.1"/>
    </source>
</evidence>
<gene>
    <name evidence="3" type="ORF">CYMTET_47081</name>
</gene>
<dbReference type="AlphaFoldDB" id="A0AAE0BV06"/>
<dbReference type="EMBL" id="LGRX02033019">
    <property type="protein sequence ID" value="KAK3243257.1"/>
    <property type="molecule type" value="Genomic_DNA"/>
</dbReference>
<protein>
    <submittedName>
        <fullName evidence="3">Uncharacterized protein</fullName>
    </submittedName>
</protein>
<evidence type="ECO:0000313" key="4">
    <source>
        <dbReference type="Proteomes" id="UP001190700"/>
    </source>
</evidence>
<feature type="compositionally biased region" description="Basic and acidic residues" evidence="1">
    <location>
        <begin position="494"/>
        <end position="508"/>
    </location>
</feature>
<reference evidence="3 4" key="1">
    <citation type="journal article" date="2015" name="Genome Biol. Evol.">
        <title>Comparative Genomics of a Bacterivorous Green Alga Reveals Evolutionary Causalities and Consequences of Phago-Mixotrophic Mode of Nutrition.</title>
        <authorList>
            <person name="Burns J.A."/>
            <person name="Paasch A."/>
            <person name="Narechania A."/>
            <person name="Kim E."/>
        </authorList>
    </citation>
    <scope>NUCLEOTIDE SEQUENCE [LARGE SCALE GENOMIC DNA]</scope>
    <source>
        <strain evidence="3 4">PLY_AMNH</strain>
    </source>
</reference>
<keyword evidence="2" id="KW-0472">Membrane</keyword>
<proteinExistence type="predicted"/>
<keyword evidence="4" id="KW-1185">Reference proteome</keyword>
<evidence type="ECO:0000256" key="2">
    <source>
        <dbReference type="SAM" id="Phobius"/>
    </source>
</evidence>
<feature type="region of interest" description="Disordered" evidence="1">
    <location>
        <begin position="478"/>
        <end position="508"/>
    </location>
</feature>